<proteinExistence type="predicted"/>
<accession>A0A7M5UIB6</accession>
<evidence type="ECO:0000313" key="1">
    <source>
        <dbReference type="EnsemblMetazoa" id="CLYHEMP000292.1"/>
    </source>
</evidence>
<dbReference type="AlphaFoldDB" id="A0A7M5UIB6"/>
<evidence type="ECO:0000313" key="2">
    <source>
        <dbReference type="Proteomes" id="UP000594262"/>
    </source>
</evidence>
<dbReference type="EnsemblMetazoa" id="CLYHEMT000292.1">
    <property type="protein sequence ID" value="CLYHEMP000292.1"/>
    <property type="gene ID" value="CLYHEMG000292"/>
</dbReference>
<protein>
    <submittedName>
        <fullName evidence="1">Uncharacterized protein</fullName>
    </submittedName>
</protein>
<organism evidence="1 2">
    <name type="scientific">Clytia hemisphaerica</name>
    <dbReference type="NCBI Taxonomy" id="252671"/>
    <lineage>
        <taxon>Eukaryota</taxon>
        <taxon>Metazoa</taxon>
        <taxon>Cnidaria</taxon>
        <taxon>Hydrozoa</taxon>
        <taxon>Hydroidolina</taxon>
        <taxon>Leptothecata</taxon>
        <taxon>Obeliida</taxon>
        <taxon>Clytiidae</taxon>
        <taxon>Clytia</taxon>
    </lineage>
</organism>
<name>A0A7M5UIB6_9CNID</name>
<sequence>MREEIQVPGGVKSSFGNDTDQAGSIVRPRLLEVLNVIEFLCFMELYVWILYNELSNEIRLQHFVSPTSLIYSMNSISCLLTAVRPISGEKLLNKNVVAVGPALTGWRTTTI</sequence>
<dbReference type="Proteomes" id="UP000594262">
    <property type="component" value="Unplaced"/>
</dbReference>
<reference evidence="1" key="1">
    <citation type="submission" date="2021-01" db="UniProtKB">
        <authorList>
            <consortium name="EnsemblMetazoa"/>
        </authorList>
    </citation>
    <scope>IDENTIFICATION</scope>
</reference>
<keyword evidence="2" id="KW-1185">Reference proteome</keyword>